<accession>A0AAN0M830</accession>
<keyword evidence="1" id="KW-0812">Transmembrane</keyword>
<protein>
    <submittedName>
        <fullName evidence="3">Uncharacterized protein</fullName>
    </submittedName>
</protein>
<reference evidence="3" key="1">
    <citation type="submission" date="2024-08" db="EMBL/GenBank/DDBJ databases">
        <title>Phylogenomic analyses of a clade within the roseobacter group suggest taxonomic reassignments of species of the genera Aestuariivita, Citreicella, Loktanella, Nautella, Pelagibaca, Ruegeria, Thalassobius, Thiobacimonas and Tropicibacter, and the proposal o.</title>
        <authorList>
            <person name="Jeon C.O."/>
        </authorList>
    </citation>
    <scope>NUCLEOTIDE SEQUENCE</scope>
    <source>
        <strain evidence="3">SS1-5</strain>
    </source>
</reference>
<keyword evidence="4" id="KW-1185">Reference proteome</keyword>
<evidence type="ECO:0000256" key="2">
    <source>
        <dbReference type="SAM" id="SignalP"/>
    </source>
</evidence>
<proteinExistence type="predicted"/>
<dbReference type="RefSeq" id="WP_342076017.1">
    <property type="nucleotide sequence ID" value="NZ_CP151767.2"/>
</dbReference>
<evidence type="ECO:0000313" key="3">
    <source>
        <dbReference type="EMBL" id="WZU66695.1"/>
    </source>
</evidence>
<dbReference type="Proteomes" id="UP001470809">
    <property type="component" value="Chromosome"/>
</dbReference>
<dbReference type="AlphaFoldDB" id="A0AAN0M830"/>
<dbReference type="KEGG" id="yrh:AABB31_16985"/>
<keyword evidence="1" id="KW-0472">Membrane</keyword>
<gene>
    <name evidence="3" type="ORF">AABB31_16985</name>
</gene>
<evidence type="ECO:0000313" key="4">
    <source>
        <dbReference type="Proteomes" id="UP001470809"/>
    </source>
</evidence>
<feature type="signal peptide" evidence="2">
    <location>
        <begin position="1"/>
        <end position="19"/>
    </location>
</feature>
<keyword evidence="1" id="KW-1133">Transmembrane helix</keyword>
<keyword evidence="2" id="KW-0732">Signal</keyword>
<organism evidence="3 4">
    <name type="scientific">Yoonia rhodophyticola</name>
    <dbReference type="NCBI Taxonomy" id="3137370"/>
    <lineage>
        <taxon>Bacteria</taxon>
        <taxon>Pseudomonadati</taxon>
        <taxon>Pseudomonadota</taxon>
        <taxon>Alphaproteobacteria</taxon>
        <taxon>Rhodobacterales</taxon>
        <taxon>Paracoccaceae</taxon>
        <taxon>Yoonia</taxon>
    </lineage>
</organism>
<feature type="transmembrane region" description="Helical" evidence="1">
    <location>
        <begin position="38"/>
        <end position="59"/>
    </location>
</feature>
<feature type="chain" id="PRO_5042979350" evidence="2">
    <location>
        <begin position="20"/>
        <end position="79"/>
    </location>
</feature>
<evidence type="ECO:0000256" key="1">
    <source>
        <dbReference type="SAM" id="Phobius"/>
    </source>
</evidence>
<dbReference type="EMBL" id="CP151767">
    <property type="protein sequence ID" value="WZU66695.1"/>
    <property type="molecule type" value="Genomic_DNA"/>
</dbReference>
<sequence>MRYLFLSVICGFSAQIAVAGTAPMPTMPEVSQSSDLEGGLILLALVGVVIATSKLGGLATRNANVLEISGDDADQTSGY</sequence>
<name>A0AAN0M830_9RHOB</name>